<dbReference type="KEGG" id="dwd:DSCW_61520"/>
<dbReference type="Proteomes" id="UP000427769">
    <property type="component" value="Chromosome"/>
</dbReference>
<evidence type="ECO:0000313" key="3">
    <source>
        <dbReference type="Proteomes" id="UP000427769"/>
    </source>
</evidence>
<dbReference type="AlphaFoldDB" id="A0A5K7ZD87"/>
<organism evidence="2 3">
    <name type="scientific">Desulfosarcina widdelii</name>
    <dbReference type="NCBI Taxonomy" id="947919"/>
    <lineage>
        <taxon>Bacteria</taxon>
        <taxon>Pseudomonadati</taxon>
        <taxon>Thermodesulfobacteriota</taxon>
        <taxon>Desulfobacteria</taxon>
        <taxon>Desulfobacterales</taxon>
        <taxon>Desulfosarcinaceae</taxon>
        <taxon>Desulfosarcina</taxon>
    </lineage>
</organism>
<evidence type="ECO:0000259" key="1">
    <source>
        <dbReference type="Pfam" id="PF24292"/>
    </source>
</evidence>
<dbReference type="NCBIfam" id="NF045645">
    <property type="entry name" value="DVU_1557_fam"/>
    <property type="match status" value="1"/>
</dbReference>
<feature type="domain" description="DUF7479" evidence="1">
    <location>
        <begin position="7"/>
        <end position="65"/>
    </location>
</feature>
<sequence>MERDQTDKICQLCKKKLEKKKTDFEYLGHRFFTDLLRCPDCGQVYIPEELVNTRMKDVETLLEDK</sequence>
<name>A0A5K7ZD87_9BACT</name>
<evidence type="ECO:0000313" key="2">
    <source>
        <dbReference type="EMBL" id="BBO78735.1"/>
    </source>
</evidence>
<keyword evidence="3" id="KW-1185">Reference proteome</keyword>
<dbReference type="InterPro" id="IPR054656">
    <property type="entry name" value="DVU_1557-like"/>
</dbReference>
<accession>A0A5K7ZD87</accession>
<dbReference type="OrthoDB" id="1753012at2"/>
<protein>
    <recommendedName>
        <fullName evidence="1">DUF7479 domain-containing protein</fullName>
    </recommendedName>
</protein>
<dbReference type="Pfam" id="PF24292">
    <property type="entry name" value="DUF7479"/>
    <property type="match status" value="1"/>
</dbReference>
<reference evidence="2 3" key="1">
    <citation type="submission" date="2019-11" db="EMBL/GenBank/DDBJ databases">
        <title>Comparative genomics of hydrocarbon-degrading Desulfosarcina strains.</title>
        <authorList>
            <person name="Watanabe M."/>
            <person name="Kojima H."/>
            <person name="Fukui M."/>
        </authorList>
    </citation>
    <scope>NUCLEOTIDE SEQUENCE [LARGE SCALE GENOMIC DNA]</scope>
    <source>
        <strain evidence="2 3">PP31</strain>
    </source>
</reference>
<dbReference type="InterPro" id="IPR055902">
    <property type="entry name" value="DUF7479"/>
</dbReference>
<gene>
    <name evidence="2" type="ORF">DSCW_61520</name>
</gene>
<proteinExistence type="predicted"/>
<dbReference type="RefSeq" id="WP_155307339.1">
    <property type="nucleotide sequence ID" value="NZ_AP021875.1"/>
</dbReference>
<dbReference type="EMBL" id="AP021875">
    <property type="protein sequence ID" value="BBO78735.1"/>
    <property type="molecule type" value="Genomic_DNA"/>
</dbReference>